<dbReference type="GO" id="GO:0005886">
    <property type="term" value="C:plasma membrane"/>
    <property type="evidence" value="ECO:0007669"/>
    <property type="project" value="UniProtKB-SubCell"/>
</dbReference>
<comment type="subcellular location">
    <subcellularLocation>
        <location evidence="1">Cell membrane</location>
        <topology evidence="1">Lipid-anchor</topology>
        <topology evidence="1">GPI-anchor</topology>
    </subcellularLocation>
</comment>
<dbReference type="GO" id="GO:0098552">
    <property type="term" value="C:side of membrane"/>
    <property type="evidence" value="ECO:0007669"/>
    <property type="project" value="UniProtKB-KW"/>
</dbReference>
<evidence type="ECO:0000256" key="4">
    <source>
        <dbReference type="ARBA" id="ARBA00022729"/>
    </source>
</evidence>
<feature type="signal peptide" evidence="12">
    <location>
        <begin position="1"/>
        <end position="26"/>
    </location>
</feature>
<dbReference type="PANTHER" id="PTHR36321:SF2">
    <property type="entry name" value="CLASSICAL ARABINOGALACTAN PROTEIN 1"/>
    <property type="match status" value="1"/>
</dbReference>
<keyword evidence="3" id="KW-0336">GPI-anchor</keyword>
<gene>
    <name evidence="13" type="ORF">Pyn_01384</name>
</gene>
<dbReference type="EMBL" id="PJQY01002954">
    <property type="protein sequence ID" value="PQM41523.1"/>
    <property type="molecule type" value="Genomic_DNA"/>
</dbReference>
<comment type="caution">
    <text evidence="13">The sequence shown here is derived from an EMBL/GenBank/DDBJ whole genome shotgun (WGS) entry which is preliminary data.</text>
</comment>
<feature type="compositionally biased region" description="Low complexity" evidence="11">
    <location>
        <begin position="26"/>
        <end position="46"/>
    </location>
</feature>
<evidence type="ECO:0000313" key="14">
    <source>
        <dbReference type="Proteomes" id="UP000250321"/>
    </source>
</evidence>
<evidence type="ECO:0000256" key="11">
    <source>
        <dbReference type="SAM" id="MobiDB-lite"/>
    </source>
</evidence>
<evidence type="ECO:0000256" key="3">
    <source>
        <dbReference type="ARBA" id="ARBA00022622"/>
    </source>
</evidence>
<name>A0A314UVJ0_PRUYE</name>
<dbReference type="Proteomes" id="UP000250321">
    <property type="component" value="Unassembled WGS sequence"/>
</dbReference>
<keyword evidence="8" id="KW-0449">Lipoprotein</keyword>
<evidence type="ECO:0000256" key="6">
    <source>
        <dbReference type="ARBA" id="ARBA00023136"/>
    </source>
</evidence>
<proteinExistence type="inferred from homology"/>
<keyword evidence="5" id="KW-0654">Proteoglycan</keyword>
<evidence type="ECO:0000256" key="8">
    <source>
        <dbReference type="ARBA" id="ARBA00023288"/>
    </source>
</evidence>
<protein>
    <submittedName>
        <fullName evidence="13">Mucin-1-like</fullName>
    </submittedName>
</protein>
<keyword evidence="7" id="KW-0325">Glycoprotein</keyword>
<keyword evidence="14" id="KW-1185">Reference proteome</keyword>
<keyword evidence="2" id="KW-1003">Cell membrane</keyword>
<reference evidence="13 14" key="1">
    <citation type="submission" date="2018-02" db="EMBL/GenBank/DDBJ databases">
        <title>Draft genome of wild Prunus yedoensis var. nudiflora.</title>
        <authorList>
            <person name="Baek S."/>
            <person name="Kim J.-H."/>
            <person name="Choi K."/>
            <person name="Kim G.-B."/>
            <person name="Cho A."/>
            <person name="Jang H."/>
            <person name="Shin C.-H."/>
            <person name="Yu H.-J."/>
            <person name="Mun J.-H."/>
        </authorList>
    </citation>
    <scope>NUCLEOTIDE SEQUENCE [LARGE SCALE GENOMIC DNA]</scope>
    <source>
        <strain evidence="14">cv. Jeju island</strain>
        <tissue evidence="13">Leaf</tissue>
    </source>
</reference>
<evidence type="ECO:0000256" key="12">
    <source>
        <dbReference type="SAM" id="SignalP"/>
    </source>
</evidence>
<sequence>MGRFSNVVLVLMASLLLASTTEKSHASSPAKSHAPSQSSAPSKASPSPSPSSAPPKAAPTTPEADSPPSPPSSSPVSSAEISPSLSSGSSFEFPTSAPNLAVSKKFAWSTGFTLQTWLNKYFGSGERIH</sequence>
<feature type="compositionally biased region" description="Low complexity" evidence="11">
    <location>
        <begin position="74"/>
        <end position="93"/>
    </location>
</feature>
<comment type="function">
    <text evidence="9">Proteoglycan that seems to be implicated in diverse developmental roles such as differentiation, cell-cell recognition, embryogenesis and programmed cell death.</text>
</comment>
<feature type="region of interest" description="Disordered" evidence="11">
    <location>
        <begin position="20"/>
        <end position="93"/>
    </location>
</feature>
<evidence type="ECO:0000256" key="10">
    <source>
        <dbReference type="ARBA" id="ARBA00025756"/>
    </source>
</evidence>
<keyword evidence="4 12" id="KW-0732">Signal</keyword>
<accession>A0A314UVJ0</accession>
<comment type="similarity">
    <text evidence="10">Belongs to the classical AGP family.</text>
</comment>
<keyword evidence="6" id="KW-0472">Membrane</keyword>
<feature type="chain" id="PRO_5016454857" evidence="12">
    <location>
        <begin position="27"/>
        <end position="129"/>
    </location>
</feature>
<organism evidence="13 14">
    <name type="scientific">Prunus yedoensis var. nudiflora</name>
    <dbReference type="NCBI Taxonomy" id="2094558"/>
    <lineage>
        <taxon>Eukaryota</taxon>
        <taxon>Viridiplantae</taxon>
        <taxon>Streptophyta</taxon>
        <taxon>Embryophyta</taxon>
        <taxon>Tracheophyta</taxon>
        <taxon>Spermatophyta</taxon>
        <taxon>Magnoliopsida</taxon>
        <taxon>eudicotyledons</taxon>
        <taxon>Gunneridae</taxon>
        <taxon>Pentapetalae</taxon>
        <taxon>rosids</taxon>
        <taxon>fabids</taxon>
        <taxon>Rosales</taxon>
        <taxon>Rosaceae</taxon>
        <taxon>Amygdaloideae</taxon>
        <taxon>Amygdaleae</taxon>
        <taxon>Prunus</taxon>
    </lineage>
</organism>
<dbReference type="AlphaFoldDB" id="A0A314UVJ0"/>
<evidence type="ECO:0000256" key="9">
    <source>
        <dbReference type="ARBA" id="ARBA00025294"/>
    </source>
</evidence>
<feature type="compositionally biased region" description="Pro residues" evidence="11">
    <location>
        <begin position="47"/>
        <end position="57"/>
    </location>
</feature>
<evidence type="ECO:0000256" key="7">
    <source>
        <dbReference type="ARBA" id="ARBA00023180"/>
    </source>
</evidence>
<evidence type="ECO:0000256" key="5">
    <source>
        <dbReference type="ARBA" id="ARBA00022974"/>
    </source>
</evidence>
<evidence type="ECO:0000313" key="13">
    <source>
        <dbReference type="EMBL" id="PQM41523.1"/>
    </source>
</evidence>
<evidence type="ECO:0000256" key="2">
    <source>
        <dbReference type="ARBA" id="ARBA00022475"/>
    </source>
</evidence>
<dbReference type="PANTHER" id="PTHR36321">
    <property type="entry name" value="CLASSICAL ARABINOGALACTAN PROTEIN 9"/>
    <property type="match status" value="1"/>
</dbReference>
<dbReference type="InterPro" id="IPR044959">
    <property type="entry name" value="AGP"/>
</dbReference>
<evidence type="ECO:0000256" key="1">
    <source>
        <dbReference type="ARBA" id="ARBA00004609"/>
    </source>
</evidence>